<accession>A0ABT8PWI1</accession>
<comment type="caution">
    <text evidence="1">The sequence shown here is derived from an EMBL/GenBank/DDBJ whole genome shotgun (WGS) entry which is preliminary data.</text>
</comment>
<organism evidence="1 2">
    <name type="scientific">Citrobacter enshiensis</name>
    <dbReference type="NCBI Taxonomy" id="2971264"/>
    <lineage>
        <taxon>Bacteria</taxon>
        <taxon>Pseudomonadati</taxon>
        <taxon>Pseudomonadota</taxon>
        <taxon>Gammaproteobacteria</taxon>
        <taxon>Enterobacterales</taxon>
        <taxon>Enterobacteriaceae</taxon>
        <taxon>Citrobacter</taxon>
    </lineage>
</organism>
<dbReference type="PANTHER" id="PTHR12215">
    <property type="entry name" value="PHOSPHOPANTETHEINE TRANSFERASE"/>
    <property type="match status" value="1"/>
</dbReference>
<evidence type="ECO:0000313" key="1">
    <source>
        <dbReference type="EMBL" id="MDN8600734.1"/>
    </source>
</evidence>
<dbReference type="Proteomes" id="UP001174867">
    <property type="component" value="Unassembled WGS sequence"/>
</dbReference>
<dbReference type="Gene3D" id="3.90.470.20">
    <property type="entry name" value="4'-phosphopantetheinyl transferase domain"/>
    <property type="match status" value="1"/>
</dbReference>
<keyword evidence="1" id="KW-0808">Transferase</keyword>
<sequence>MATHFARGILTEGHLVSVRLPSQCHIEASNLPTHRRTRFLASRALLAELMFMLYGISELPEITVQAKGKPTFRDRNLPGFSIAYAGNMVGIALTTEGECGLDMELQRATRGFHSPHSAGNPVFSSNETLWINNQNDPNEARAQLITLRQSVLKLTGDVLNDDPRELQLLPVAGRLKCAHVAQIEALCDAEDVLVWSVAVSPAIEKLKVWEFDSQQGWKSLPNIQTRANAPTGRLMRFAQLSTVKSCTHN</sequence>
<protein>
    <submittedName>
        <fullName evidence="1">4'-phosphopantetheinyl transferase superfamily protein</fullName>
    </submittedName>
</protein>
<dbReference type="InterPro" id="IPR037143">
    <property type="entry name" value="4-PPantetheinyl_Trfase_dom_sf"/>
</dbReference>
<dbReference type="GO" id="GO:0016740">
    <property type="term" value="F:transferase activity"/>
    <property type="evidence" value="ECO:0007669"/>
    <property type="project" value="UniProtKB-KW"/>
</dbReference>
<proteinExistence type="predicted"/>
<gene>
    <name evidence="1" type="ORF">Q0A17_15165</name>
</gene>
<name>A0ABT8PWI1_9ENTR</name>
<keyword evidence="2" id="KW-1185">Reference proteome</keyword>
<dbReference type="RefSeq" id="WP_301699952.1">
    <property type="nucleotide sequence ID" value="NZ_JAUJYW010000006.1"/>
</dbReference>
<dbReference type="PANTHER" id="PTHR12215:SF22">
    <property type="entry name" value="CYTOPLASMIC PROTEIN"/>
    <property type="match status" value="1"/>
</dbReference>
<evidence type="ECO:0000313" key="2">
    <source>
        <dbReference type="Proteomes" id="UP001174867"/>
    </source>
</evidence>
<dbReference type="InterPro" id="IPR050559">
    <property type="entry name" value="P-Pant_transferase_sf"/>
</dbReference>
<dbReference type="EMBL" id="JAUJYW010000006">
    <property type="protein sequence ID" value="MDN8600734.1"/>
    <property type="molecule type" value="Genomic_DNA"/>
</dbReference>
<reference evidence="1 2" key="1">
    <citation type="submission" date="2023-07" db="EMBL/GenBank/DDBJ databases">
        <title>Citrobacter selenititolerans sp. nov., isolated from seleniferous soil.</title>
        <authorList>
            <person name="Zhang S."/>
            <person name="Li K."/>
            <person name="Peng J."/>
            <person name="Wang H."/>
            <person name="Sun J."/>
            <person name="Guo Y."/>
        </authorList>
    </citation>
    <scope>NUCLEOTIDE SEQUENCE [LARGE SCALE GENOMIC DNA]</scope>
    <source>
        <strain evidence="1 2">S2-9</strain>
    </source>
</reference>